<dbReference type="EMBL" id="GGEC01032243">
    <property type="protein sequence ID" value="MBX12727.1"/>
    <property type="molecule type" value="Transcribed_RNA"/>
</dbReference>
<name>A0A2P2L412_RHIMU</name>
<proteinExistence type="predicted"/>
<evidence type="ECO:0000313" key="2">
    <source>
        <dbReference type="EMBL" id="MBX12724.1"/>
    </source>
</evidence>
<keyword evidence="1" id="KW-0812">Transmembrane</keyword>
<evidence type="ECO:0000256" key="1">
    <source>
        <dbReference type="SAM" id="Phobius"/>
    </source>
</evidence>
<reference evidence="2" key="1">
    <citation type="submission" date="2018-02" db="EMBL/GenBank/DDBJ databases">
        <title>Rhizophora mucronata_Transcriptome.</title>
        <authorList>
            <person name="Meera S.P."/>
            <person name="Sreeshan A."/>
            <person name="Augustine A."/>
        </authorList>
    </citation>
    <scope>NUCLEOTIDE SEQUENCE</scope>
    <source>
        <tissue evidence="2">Leaf</tissue>
    </source>
</reference>
<feature type="transmembrane region" description="Helical" evidence="1">
    <location>
        <begin position="20"/>
        <end position="38"/>
    </location>
</feature>
<dbReference type="EMBL" id="GGEC01032240">
    <property type="protein sequence ID" value="MBX12724.1"/>
    <property type="molecule type" value="Transcribed_RNA"/>
</dbReference>
<keyword evidence="1" id="KW-1133">Transmembrane helix</keyword>
<sequence length="39" mass="4706">MKTYMEELHLVRCLELCLRIFRMLVSIIFVLGNLLFSFL</sequence>
<organism evidence="2">
    <name type="scientific">Rhizophora mucronata</name>
    <name type="common">Asiatic mangrove</name>
    <dbReference type="NCBI Taxonomy" id="61149"/>
    <lineage>
        <taxon>Eukaryota</taxon>
        <taxon>Viridiplantae</taxon>
        <taxon>Streptophyta</taxon>
        <taxon>Embryophyta</taxon>
        <taxon>Tracheophyta</taxon>
        <taxon>Spermatophyta</taxon>
        <taxon>Magnoliopsida</taxon>
        <taxon>eudicotyledons</taxon>
        <taxon>Gunneridae</taxon>
        <taxon>Pentapetalae</taxon>
        <taxon>rosids</taxon>
        <taxon>fabids</taxon>
        <taxon>Malpighiales</taxon>
        <taxon>Rhizophoraceae</taxon>
        <taxon>Rhizophora</taxon>
    </lineage>
</organism>
<protein>
    <submittedName>
        <fullName evidence="2">Uncharacterized protein</fullName>
    </submittedName>
</protein>
<dbReference type="AlphaFoldDB" id="A0A2P2L412"/>
<keyword evidence="1" id="KW-0472">Membrane</keyword>
<accession>A0A2P2L412</accession>